<keyword evidence="5" id="KW-0464">Manganese</keyword>
<feature type="site" description="Transition state stabilizer" evidence="6">
    <location>
        <position position="135"/>
    </location>
</feature>
<evidence type="ECO:0000313" key="10">
    <source>
        <dbReference type="EMBL" id="CAL1148139.1"/>
    </source>
</evidence>
<dbReference type="AlphaFoldDB" id="A0A9P1CN86"/>
<reference evidence="9" key="1">
    <citation type="submission" date="2022-10" db="EMBL/GenBank/DDBJ databases">
        <authorList>
            <person name="Chen Y."/>
            <person name="Dougan E. K."/>
            <person name="Chan C."/>
            <person name="Rhodes N."/>
            <person name="Thang M."/>
        </authorList>
    </citation>
    <scope>NUCLEOTIDE SEQUENCE</scope>
</reference>
<protein>
    <recommendedName>
        <fullName evidence="8">Endonuclease/exonuclease/phosphatase domain-containing protein</fullName>
    </recommendedName>
</protein>
<dbReference type="PANTHER" id="PTHR22748:SF6">
    <property type="entry name" value="DNA-(APURINIC OR APYRIMIDINIC SITE) ENDONUCLEASE"/>
    <property type="match status" value="1"/>
</dbReference>
<keyword evidence="4 5" id="KW-0460">Magnesium</keyword>
<evidence type="ECO:0000313" key="12">
    <source>
        <dbReference type="Proteomes" id="UP001152797"/>
    </source>
</evidence>
<dbReference type="Gene3D" id="3.60.10.10">
    <property type="entry name" value="Endonuclease/exonuclease/phosphatase"/>
    <property type="match status" value="1"/>
</dbReference>
<evidence type="ECO:0000259" key="8">
    <source>
        <dbReference type="Pfam" id="PF03372"/>
    </source>
</evidence>
<keyword evidence="7" id="KW-0234">DNA repair</keyword>
<proteinExistence type="inferred from homology"/>
<dbReference type="OrthoDB" id="498125at2759"/>
<evidence type="ECO:0000256" key="2">
    <source>
        <dbReference type="ARBA" id="ARBA00022723"/>
    </source>
</evidence>
<dbReference type="InterPro" id="IPR005135">
    <property type="entry name" value="Endo/exonuclease/phosphatase"/>
</dbReference>
<dbReference type="EMBL" id="CAMXCT020001993">
    <property type="protein sequence ID" value="CAL1148139.1"/>
    <property type="molecule type" value="Genomic_DNA"/>
</dbReference>
<sequence length="246" mass="27299">EHKLQDINVAELEPKVLQIFNRACFGEHRAAWAVSTARKGYSGVCAIFRDSAGGGVSNTTAGEIDQVDAAEGRSVRLDLECGLIVIGMYVPNSGQKLARLDYRVNVWDMKLRSYLRDLDRKAGRRGGLVICGDFNVAHQDIDIWNPEAHQIKRQAGTTAPERESFANLLKELDLVDAFRHGNPEAREVYTYWSSRILAEHLESLFCLFGEGVSEALPGRTSLHGTINRSMVACLSHWTLPLLCCIG</sequence>
<keyword evidence="7" id="KW-0227">DNA damage</keyword>
<keyword evidence="12" id="KW-1185">Reference proteome</keyword>
<dbReference type="Pfam" id="PF03372">
    <property type="entry name" value="Exo_endo_phos"/>
    <property type="match status" value="1"/>
</dbReference>
<feature type="binding site" evidence="5">
    <location>
        <position position="135"/>
    </location>
    <ligand>
        <name>Mg(2+)</name>
        <dbReference type="ChEBI" id="CHEBI:18420"/>
        <label>1</label>
    </ligand>
</feature>
<organism evidence="9">
    <name type="scientific">Cladocopium goreaui</name>
    <dbReference type="NCBI Taxonomy" id="2562237"/>
    <lineage>
        <taxon>Eukaryota</taxon>
        <taxon>Sar</taxon>
        <taxon>Alveolata</taxon>
        <taxon>Dinophyceae</taxon>
        <taxon>Suessiales</taxon>
        <taxon>Symbiodiniaceae</taxon>
        <taxon>Cladocopium</taxon>
    </lineage>
</organism>
<dbReference type="InterPro" id="IPR036691">
    <property type="entry name" value="Endo/exonu/phosph_ase_sf"/>
</dbReference>
<comment type="cofactor">
    <cofactor evidence="5 7">
        <name>Mg(2+)</name>
        <dbReference type="ChEBI" id="CHEBI:18420"/>
    </cofactor>
    <cofactor evidence="5 7">
        <name>Mn(2+)</name>
        <dbReference type="ChEBI" id="CHEBI:29035"/>
    </cofactor>
    <text evidence="5 7">Probably binds two magnesium or manganese ions per subunit.</text>
</comment>
<name>A0A9P1CN86_9DINO</name>
<dbReference type="EMBL" id="CAMXCT030001993">
    <property type="protein sequence ID" value="CAL4782076.1"/>
    <property type="molecule type" value="Genomic_DNA"/>
</dbReference>
<comment type="caution">
    <text evidence="9">The sequence shown here is derived from an EMBL/GenBank/DDBJ whole genome shotgun (WGS) entry which is preliminary data.</text>
</comment>
<evidence type="ECO:0000313" key="11">
    <source>
        <dbReference type="EMBL" id="CAL4782076.1"/>
    </source>
</evidence>
<dbReference type="GO" id="GO:0008311">
    <property type="term" value="F:double-stranded DNA 3'-5' DNA exonuclease activity"/>
    <property type="evidence" value="ECO:0007669"/>
    <property type="project" value="TreeGrafter"/>
</dbReference>
<keyword evidence="11" id="KW-0255">Endonuclease</keyword>
<evidence type="ECO:0000256" key="3">
    <source>
        <dbReference type="ARBA" id="ARBA00022801"/>
    </source>
</evidence>
<accession>A0A9P1CN86</accession>
<dbReference type="GO" id="GO:0005634">
    <property type="term" value="C:nucleus"/>
    <property type="evidence" value="ECO:0007669"/>
    <property type="project" value="TreeGrafter"/>
</dbReference>
<dbReference type="InterPro" id="IPR004808">
    <property type="entry name" value="AP_endonuc_1"/>
</dbReference>
<keyword evidence="11" id="KW-0540">Nuclease</keyword>
<evidence type="ECO:0000313" key="9">
    <source>
        <dbReference type="EMBL" id="CAI3994764.1"/>
    </source>
</evidence>
<comment type="similarity">
    <text evidence="1 7">Belongs to the DNA repair enzymes AP/ExoA family.</text>
</comment>
<dbReference type="GO" id="GO:0046872">
    <property type="term" value="F:metal ion binding"/>
    <property type="evidence" value="ECO:0007669"/>
    <property type="project" value="UniProtKB-KW"/>
</dbReference>
<dbReference type="GO" id="GO:0008081">
    <property type="term" value="F:phosphoric diester hydrolase activity"/>
    <property type="evidence" value="ECO:0007669"/>
    <property type="project" value="TreeGrafter"/>
</dbReference>
<dbReference type="PROSITE" id="PS51435">
    <property type="entry name" value="AP_NUCLEASE_F1_4"/>
    <property type="match status" value="1"/>
</dbReference>
<dbReference type="GO" id="GO:0006284">
    <property type="term" value="P:base-excision repair"/>
    <property type="evidence" value="ECO:0007669"/>
    <property type="project" value="TreeGrafter"/>
</dbReference>
<gene>
    <name evidence="9" type="ORF">C1SCF055_LOCUS21387</name>
</gene>
<evidence type="ECO:0000256" key="1">
    <source>
        <dbReference type="ARBA" id="ARBA00007092"/>
    </source>
</evidence>
<dbReference type="EMBL" id="CAMXCT010001993">
    <property type="protein sequence ID" value="CAI3994764.1"/>
    <property type="molecule type" value="Genomic_DNA"/>
</dbReference>
<feature type="domain" description="Endonuclease/exonuclease/phosphatase" evidence="8">
    <location>
        <begin position="36"/>
        <end position="152"/>
    </location>
</feature>
<dbReference type="GO" id="GO:0003906">
    <property type="term" value="F:DNA-(apurinic or apyrimidinic site) endonuclease activity"/>
    <property type="evidence" value="ECO:0007669"/>
    <property type="project" value="TreeGrafter"/>
</dbReference>
<feature type="binding site" evidence="5">
    <location>
        <position position="133"/>
    </location>
    <ligand>
        <name>Mg(2+)</name>
        <dbReference type="ChEBI" id="CHEBI:18420"/>
        <label>1</label>
    </ligand>
</feature>
<evidence type="ECO:0000256" key="5">
    <source>
        <dbReference type="PIRSR" id="PIRSR604808-2"/>
    </source>
</evidence>
<keyword evidence="3" id="KW-0378">Hydrolase</keyword>
<dbReference type="NCBIfam" id="TIGR00633">
    <property type="entry name" value="xth"/>
    <property type="match status" value="1"/>
</dbReference>
<reference evidence="10" key="2">
    <citation type="submission" date="2024-04" db="EMBL/GenBank/DDBJ databases">
        <authorList>
            <person name="Chen Y."/>
            <person name="Shah S."/>
            <person name="Dougan E. K."/>
            <person name="Thang M."/>
            <person name="Chan C."/>
        </authorList>
    </citation>
    <scope>NUCLEOTIDE SEQUENCE [LARGE SCALE GENOMIC DNA]</scope>
</reference>
<evidence type="ECO:0000256" key="6">
    <source>
        <dbReference type="PIRSR" id="PIRSR604808-3"/>
    </source>
</evidence>
<dbReference type="PANTHER" id="PTHR22748">
    <property type="entry name" value="AP ENDONUCLEASE"/>
    <property type="match status" value="1"/>
</dbReference>
<evidence type="ECO:0000256" key="7">
    <source>
        <dbReference type="RuleBase" id="RU362131"/>
    </source>
</evidence>
<feature type="non-terminal residue" evidence="9">
    <location>
        <position position="246"/>
    </location>
</feature>
<dbReference type="Proteomes" id="UP001152797">
    <property type="component" value="Unassembled WGS sequence"/>
</dbReference>
<dbReference type="SUPFAM" id="SSF56219">
    <property type="entry name" value="DNase I-like"/>
    <property type="match status" value="1"/>
</dbReference>
<evidence type="ECO:0000256" key="4">
    <source>
        <dbReference type="ARBA" id="ARBA00022842"/>
    </source>
</evidence>
<keyword evidence="2 5" id="KW-0479">Metal-binding</keyword>